<feature type="binding site" evidence="3">
    <location>
        <position position="154"/>
    </location>
    <ligand>
        <name>a divalent metal cation</name>
        <dbReference type="ChEBI" id="CHEBI:60240"/>
        <label>2</label>
    </ligand>
</feature>
<dbReference type="GO" id="GO:0004536">
    <property type="term" value="F:DNA nuclease activity"/>
    <property type="evidence" value="ECO:0007669"/>
    <property type="project" value="InterPro"/>
</dbReference>
<dbReference type="InterPro" id="IPR015991">
    <property type="entry name" value="TatD/YcfH-like"/>
</dbReference>
<evidence type="ECO:0000313" key="5">
    <source>
        <dbReference type="Proteomes" id="UP000188603"/>
    </source>
</evidence>
<dbReference type="CDD" id="cd01310">
    <property type="entry name" value="TatD_DNAse"/>
    <property type="match status" value="1"/>
</dbReference>
<dbReference type="Pfam" id="PF01026">
    <property type="entry name" value="TatD_DNase"/>
    <property type="match status" value="1"/>
</dbReference>
<evidence type="ECO:0000256" key="1">
    <source>
        <dbReference type="ARBA" id="ARBA00022723"/>
    </source>
</evidence>
<dbReference type="KEGG" id="ntr:B0W44_00215"/>
<dbReference type="GO" id="GO:0005829">
    <property type="term" value="C:cytosol"/>
    <property type="evidence" value="ECO:0007669"/>
    <property type="project" value="TreeGrafter"/>
</dbReference>
<name>A0A1U9K336_9BACL</name>
<keyword evidence="2 4" id="KW-0378">Hydrolase</keyword>
<organism evidence="4 5">
    <name type="scientific">Novibacillus thermophilus</name>
    <dbReference type="NCBI Taxonomy" id="1471761"/>
    <lineage>
        <taxon>Bacteria</taxon>
        <taxon>Bacillati</taxon>
        <taxon>Bacillota</taxon>
        <taxon>Bacilli</taxon>
        <taxon>Bacillales</taxon>
        <taxon>Thermoactinomycetaceae</taxon>
        <taxon>Novibacillus</taxon>
    </lineage>
</organism>
<dbReference type="PIRSF" id="PIRSF005902">
    <property type="entry name" value="DNase_TatD"/>
    <property type="match status" value="1"/>
</dbReference>
<dbReference type="GO" id="GO:0046872">
    <property type="term" value="F:metal ion binding"/>
    <property type="evidence" value="ECO:0007669"/>
    <property type="project" value="UniProtKB-KW"/>
</dbReference>
<feature type="binding site" evidence="3">
    <location>
        <position position="6"/>
    </location>
    <ligand>
        <name>a divalent metal cation</name>
        <dbReference type="ChEBI" id="CHEBI:60240"/>
        <label>1</label>
    </ligand>
</feature>
<dbReference type="Gene3D" id="3.20.20.140">
    <property type="entry name" value="Metal-dependent hydrolases"/>
    <property type="match status" value="1"/>
</dbReference>
<dbReference type="OrthoDB" id="9810005at2"/>
<keyword evidence="1 3" id="KW-0479">Metal-binding</keyword>
<accession>A0A1U9K336</accession>
<dbReference type="FunFam" id="3.20.20.140:FF:000005">
    <property type="entry name" value="TatD family hydrolase"/>
    <property type="match status" value="1"/>
</dbReference>
<dbReference type="STRING" id="1471761.B0W44_00215"/>
<proteinExistence type="predicted"/>
<feature type="binding site" evidence="3">
    <location>
        <position position="8"/>
    </location>
    <ligand>
        <name>a divalent metal cation</name>
        <dbReference type="ChEBI" id="CHEBI:60240"/>
        <label>1</label>
    </ligand>
</feature>
<protein>
    <submittedName>
        <fullName evidence="4">Hydrolase TatD</fullName>
    </submittedName>
</protein>
<reference evidence="4 5" key="1">
    <citation type="journal article" date="2015" name="Int. J. Syst. Evol. Microbiol.">
        <title>Novibacillus thermophilus gen. nov., sp. nov., a Gram-staining-negative and moderately thermophilic member of the family Thermoactinomycetaceae.</title>
        <authorList>
            <person name="Yang G."/>
            <person name="Chen J."/>
            <person name="Zhou S."/>
        </authorList>
    </citation>
    <scope>NUCLEOTIDE SEQUENCE [LARGE SCALE GENOMIC DNA]</scope>
    <source>
        <strain evidence="4 5">SG-1</strain>
    </source>
</reference>
<dbReference type="NCBIfam" id="TIGR00010">
    <property type="entry name" value="YchF/TatD family DNA exonuclease"/>
    <property type="match status" value="1"/>
</dbReference>
<dbReference type="GO" id="GO:0016788">
    <property type="term" value="F:hydrolase activity, acting on ester bonds"/>
    <property type="evidence" value="ECO:0007669"/>
    <property type="project" value="InterPro"/>
</dbReference>
<feature type="binding site" evidence="3">
    <location>
        <position position="93"/>
    </location>
    <ligand>
        <name>a divalent metal cation</name>
        <dbReference type="ChEBI" id="CHEBI:60240"/>
        <label>1</label>
    </ligand>
</feature>
<dbReference type="EMBL" id="CP019699">
    <property type="protein sequence ID" value="AQS54452.1"/>
    <property type="molecule type" value="Genomic_DNA"/>
</dbReference>
<dbReference type="PANTHER" id="PTHR46124">
    <property type="entry name" value="D-AMINOACYL-TRNA DEACYLASE"/>
    <property type="match status" value="1"/>
</dbReference>
<feature type="binding site" evidence="3">
    <location>
        <position position="129"/>
    </location>
    <ligand>
        <name>a divalent metal cation</name>
        <dbReference type="ChEBI" id="CHEBI:60240"/>
        <label>2</label>
    </ligand>
</feature>
<feature type="binding site" evidence="3">
    <location>
        <position position="204"/>
    </location>
    <ligand>
        <name>a divalent metal cation</name>
        <dbReference type="ChEBI" id="CHEBI:60240"/>
        <label>1</label>
    </ligand>
</feature>
<dbReference type="SUPFAM" id="SSF51556">
    <property type="entry name" value="Metallo-dependent hydrolases"/>
    <property type="match status" value="1"/>
</dbReference>
<dbReference type="RefSeq" id="WP_077718268.1">
    <property type="nucleotide sequence ID" value="NZ_CP019699.1"/>
</dbReference>
<sequence length="256" mass="29050">MLFDTHAHLNDPKFDEDREDVISRAQQTYNVSRIVNVGYNRETIPTCLELAETYDFVFAAVGWHPHDAKDLRDEDLAWIEDLASHEKVVALGEMGLDYYRDHSPKDVQADAFRRQIALAKKVQLPIIVHDRDAHDDVVRILREEHAEDVGGVMHCFGGDWETAKACLDLGFYIGIGGPVTFKKADDVRDIARKVPIDRLLVETDCPYLAPEPKRGKRNESGYVSYVVAKIAAIRQVEEEQLAAQTTENACRLFRLS</sequence>
<keyword evidence="5" id="KW-1185">Reference proteome</keyword>
<dbReference type="PANTHER" id="PTHR46124:SF2">
    <property type="entry name" value="D-AMINOACYL-TRNA DEACYLASE"/>
    <property type="match status" value="1"/>
</dbReference>
<dbReference type="AlphaFoldDB" id="A0A1U9K336"/>
<dbReference type="InterPro" id="IPR001130">
    <property type="entry name" value="TatD-like"/>
</dbReference>
<evidence type="ECO:0000313" key="4">
    <source>
        <dbReference type="EMBL" id="AQS54452.1"/>
    </source>
</evidence>
<gene>
    <name evidence="4" type="ORF">B0W44_00215</name>
</gene>
<dbReference type="PROSITE" id="PS01137">
    <property type="entry name" value="TATD_1"/>
    <property type="match status" value="1"/>
</dbReference>
<evidence type="ECO:0000256" key="2">
    <source>
        <dbReference type="ARBA" id="ARBA00022801"/>
    </source>
</evidence>
<evidence type="ECO:0000256" key="3">
    <source>
        <dbReference type="PIRSR" id="PIRSR005902-1"/>
    </source>
</evidence>
<dbReference type="InterPro" id="IPR032466">
    <property type="entry name" value="Metal_Hydrolase"/>
</dbReference>
<dbReference type="Proteomes" id="UP000188603">
    <property type="component" value="Chromosome"/>
</dbReference>
<dbReference type="PROSITE" id="PS01090">
    <property type="entry name" value="TATD_2"/>
    <property type="match status" value="1"/>
</dbReference>
<dbReference type="InterPro" id="IPR018228">
    <property type="entry name" value="DNase_TatD-rel_CS"/>
</dbReference>